<dbReference type="EnsemblMetazoa" id="CPIJ003091-RA">
    <property type="protein sequence ID" value="CPIJ003091-PA"/>
    <property type="gene ID" value="CPIJ003091"/>
</dbReference>
<protein>
    <submittedName>
        <fullName evidence="3 4">Uncharacterized protein</fullName>
    </submittedName>
</protein>
<evidence type="ECO:0000313" key="4">
    <source>
        <dbReference type="EnsemblMetazoa" id="CPIJ003091-PA"/>
    </source>
</evidence>
<dbReference type="GO" id="GO:0005525">
    <property type="term" value="F:GTP binding"/>
    <property type="evidence" value="ECO:0007669"/>
    <property type="project" value="UniProtKB-KW"/>
</dbReference>
<reference evidence="3" key="1">
    <citation type="submission" date="2007-03" db="EMBL/GenBank/DDBJ databases">
        <title>Annotation of Culex pipiens quinquefasciatus.</title>
        <authorList>
            <consortium name="The Broad Institute Genome Sequencing Platform"/>
            <person name="Atkinson P.W."/>
            <person name="Hemingway J."/>
            <person name="Christensen B.M."/>
            <person name="Higgs S."/>
            <person name="Kodira C."/>
            <person name="Hannick L."/>
            <person name="Megy K."/>
            <person name="O'Leary S."/>
            <person name="Pearson M."/>
            <person name="Haas B.J."/>
            <person name="Mauceli E."/>
            <person name="Wortman J.R."/>
            <person name="Lee N.H."/>
            <person name="Guigo R."/>
            <person name="Stanke M."/>
            <person name="Alvarado L."/>
            <person name="Amedeo P."/>
            <person name="Antoine C.H."/>
            <person name="Arensburger P."/>
            <person name="Bidwell S.L."/>
            <person name="Crawford M."/>
            <person name="Camaro F."/>
            <person name="Devon K."/>
            <person name="Engels R."/>
            <person name="Hammond M."/>
            <person name="Howarth C."/>
            <person name="Koehrsen M."/>
            <person name="Lawson D."/>
            <person name="Montgomery P."/>
            <person name="Nene V."/>
            <person name="Nusbaum C."/>
            <person name="Puiu D."/>
            <person name="Romero-Severson J."/>
            <person name="Severson D.W."/>
            <person name="Shumway M."/>
            <person name="Sisk P."/>
            <person name="Stolte C."/>
            <person name="Zeng Q."/>
            <person name="Eisenstadt E."/>
            <person name="Fraser-Liggett C."/>
            <person name="Strausberg R."/>
            <person name="Galagan J."/>
            <person name="Birren B."/>
            <person name="Collins F.H."/>
        </authorList>
    </citation>
    <scope>NUCLEOTIDE SEQUENCE [LARGE SCALE GENOMIC DNA]</scope>
    <source>
        <strain evidence="3">JHB</strain>
    </source>
</reference>
<keyword evidence="1" id="KW-0547">Nucleotide-binding</keyword>
<dbReference type="eggNOG" id="KOG0052">
    <property type="taxonomic scope" value="Eukaryota"/>
</dbReference>
<dbReference type="AlphaFoldDB" id="B0W6Z3"/>
<dbReference type="SUPFAM" id="SSF52540">
    <property type="entry name" value="P-loop containing nucleoside triphosphate hydrolases"/>
    <property type="match status" value="1"/>
</dbReference>
<evidence type="ECO:0000256" key="1">
    <source>
        <dbReference type="ARBA" id="ARBA00022741"/>
    </source>
</evidence>
<keyword evidence="2" id="KW-0342">GTP-binding</keyword>
<proteinExistence type="predicted"/>
<dbReference type="PANTHER" id="PTHR23115">
    <property type="entry name" value="TRANSLATION FACTOR"/>
    <property type="match status" value="1"/>
</dbReference>
<evidence type="ECO:0000313" key="3">
    <source>
        <dbReference type="EMBL" id="EDS37267.1"/>
    </source>
</evidence>
<evidence type="ECO:0000313" key="5">
    <source>
        <dbReference type="Proteomes" id="UP000002320"/>
    </source>
</evidence>
<reference evidence="4" key="2">
    <citation type="submission" date="2021-02" db="UniProtKB">
        <authorList>
            <consortium name="EnsemblMetazoa"/>
        </authorList>
    </citation>
    <scope>IDENTIFICATION</scope>
    <source>
        <strain evidence="4">JHB</strain>
    </source>
</reference>
<dbReference type="Gene3D" id="3.40.50.300">
    <property type="entry name" value="P-loop containing nucleotide triphosphate hydrolases"/>
    <property type="match status" value="1"/>
</dbReference>
<dbReference type="OrthoDB" id="342024at2759"/>
<dbReference type="KEGG" id="cqu:CpipJ_CPIJ003091"/>
<dbReference type="VEuPathDB" id="VectorBase:CPIJ003091"/>
<keyword evidence="5" id="KW-1185">Reference proteome</keyword>
<dbReference type="STRING" id="7176.B0W6Z3"/>
<dbReference type="Proteomes" id="UP000002320">
    <property type="component" value="Unassembled WGS sequence"/>
</dbReference>
<organism>
    <name type="scientific">Culex quinquefasciatus</name>
    <name type="common">Southern house mosquito</name>
    <name type="synonym">Culex pungens</name>
    <dbReference type="NCBI Taxonomy" id="7176"/>
    <lineage>
        <taxon>Eukaryota</taxon>
        <taxon>Metazoa</taxon>
        <taxon>Ecdysozoa</taxon>
        <taxon>Arthropoda</taxon>
        <taxon>Hexapoda</taxon>
        <taxon>Insecta</taxon>
        <taxon>Pterygota</taxon>
        <taxon>Neoptera</taxon>
        <taxon>Endopterygota</taxon>
        <taxon>Diptera</taxon>
        <taxon>Nematocera</taxon>
        <taxon>Culicoidea</taxon>
        <taxon>Culicidae</taxon>
        <taxon>Culicinae</taxon>
        <taxon>Culicini</taxon>
        <taxon>Culex</taxon>
        <taxon>Culex</taxon>
    </lineage>
</organism>
<name>B0W6Z3_CULQU</name>
<accession>B0W6Z3</accession>
<dbReference type="InterPro" id="IPR050100">
    <property type="entry name" value="TRAFAC_GTPase_members"/>
</dbReference>
<evidence type="ECO:0000256" key="2">
    <source>
        <dbReference type="ARBA" id="ARBA00023134"/>
    </source>
</evidence>
<dbReference type="HOGENOM" id="CLU_1898276_0_0_1"/>
<dbReference type="VEuPathDB" id="VectorBase:CQUJHB006650"/>
<dbReference type="InterPro" id="IPR027417">
    <property type="entry name" value="P-loop_NTPase"/>
</dbReference>
<sequence length="134" mass="14745">MSLSGDDFRYINLTSLGEDDRESRNPEQTIPSVTDFVTERTVLIVAAGAGEFDSGQVRENALLAFTLGVKQLIVDVNKMESAEPLFNEDRFRTSKRKSHLTSIRSATTAVAIVPISGWHGDMLEPSTRACSTRP</sequence>
<gene>
    <name evidence="4" type="primary">6034108</name>
    <name evidence="3" type="ORF">CpipJ_CPIJ003091</name>
</gene>
<dbReference type="EMBL" id="DS231851">
    <property type="protein sequence ID" value="EDS37267.1"/>
    <property type="molecule type" value="Genomic_DNA"/>
</dbReference>
<dbReference type="InParanoid" id="B0W6Z3"/>